<evidence type="ECO:0000256" key="1">
    <source>
        <dbReference type="SAM" id="MobiDB-lite"/>
    </source>
</evidence>
<feature type="region of interest" description="Disordered" evidence="1">
    <location>
        <begin position="156"/>
        <end position="182"/>
    </location>
</feature>
<gene>
    <name evidence="2" type="ORF">AVDCRST_MAG43-2266</name>
</gene>
<dbReference type="AlphaFoldDB" id="A0A6J4V4J8"/>
<proteinExistence type="predicted"/>
<dbReference type="EMBL" id="CADCWI010000115">
    <property type="protein sequence ID" value="CAA9565206.1"/>
    <property type="molecule type" value="Genomic_DNA"/>
</dbReference>
<protein>
    <submittedName>
        <fullName evidence="2">Uncharacterized protein</fullName>
    </submittedName>
</protein>
<reference evidence="2" key="1">
    <citation type="submission" date="2020-02" db="EMBL/GenBank/DDBJ databases">
        <authorList>
            <person name="Meier V. D."/>
        </authorList>
    </citation>
    <scope>NUCLEOTIDE SEQUENCE</scope>
    <source>
        <strain evidence="2">AVDCRST_MAG43</strain>
    </source>
</reference>
<evidence type="ECO:0000313" key="2">
    <source>
        <dbReference type="EMBL" id="CAA9565206.1"/>
    </source>
</evidence>
<accession>A0A6J4V4J8</accession>
<name>A0A6J4V4J8_9BACT</name>
<sequence length="182" mass="20015">MVLQEWLQRALLAARWLAPRPVQGVLEPRPEPMTVSVSAFSSVVSLVGLSGPYAVMLLAGTRQTGLNPSEQSLHPERNVDVIVTAIRLPWFGIVGPGAAIRLIEIGGQHILGSELYEQVREEKHEPDKDPKIIDLPHSKQDVWKDIDRGKHISKCASGNRPLEPGRHTRIPIEIPGKPGATM</sequence>
<organism evidence="2">
    <name type="scientific">uncultured Thermomicrobiales bacterium</name>
    <dbReference type="NCBI Taxonomy" id="1645740"/>
    <lineage>
        <taxon>Bacteria</taxon>
        <taxon>Pseudomonadati</taxon>
        <taxon>Thermomicrobiota</taxon>
        <taxon>Thermomicrobia</taxon>
        <taxon>Thermomicrobiales</taxon>
        <taxon>environmental samples</taxon>
    </lineage>
</organism>